<dbReference type="Proteomes" id="UP001195483">
    <property type="component" value="Unassembled WGS sequence"/>
</dbReference>
<gene>
    <name evidence="1" type="ORF">CHS0354_024327</name>
</gene>
<dbReference type="AlphaFoldDB" id="A0AAE0W335"/>
<reference evidence="1" key="3">
    <citation type="submission" date="2023-05" db="EMBL/GenBank/DDBJ databases">
        <authorList>
            <person name="Smith C.H."/>
        </authorList>
    </citation>
    <scope>NUCLEOTIDE SEQUENCE</scope>
    <source>
        <strain evidence="1">CHS0354</strain>
        <tissue evidence="1">Mantle</tissue>
    </source>
</reference>
<comment type="caution">
    <text evidence="1">The sequence shown here is derived from an EMBL/GenBank/DDBJ whole genome shotgun (WGS) entry which is preliminary data.</text>
</comment>
<protein>
    <submittedName>
        <fullName evidence="1">Uncharacterized protein</fullName>
    </submittedName>
</protein>
<reference evidence="1" key="1">
    <citation type="journal article" date="2021" name="Genome Biol. Evol.">
        <title>A High-Quality Reference Genome for a Parasitic Bivalve with Doubly Uniparental Inheritance (Bivalvia: Unionida).</title>
        <authorList>
            <person name="Smith C.H."/>
        </authorList>
    </citation>
    <scope>NUCLEOTIDE SEQUENCE</scope>
    <source>
        <strain evidence="1">CHS0354</strain>
    </source>
</reference>
<keyword evidence="2" id="KW-1185">Reference proteome</keyword>
<evidence type="ECO:0000313" key="2">
    <source>
        <dbReference type="Proteomes" id="UP001195483"/>
    </source>
</evidence>
<accession>A0AAE0W335</accession>
<feature type="non-terminal residue" evidence="1">
    <location>
        <position position="79"/>
    </location>
</feature>
<organism evidence="1 2">
    <name type="scientific">Potamilus streckersoni</name>
    <dbReference type="NCBI Taxonomy" id="2493646"/>
    <lineage>
        <taxon>Eukaryota</taxon>
        <taxon>Metazoa</taxon>
        <taxon>Spiralia</taxon>
        <taxon>Lophotrochozoa</taxon>
        <taxon>Mollusca</taxon>
        <taxon>Bivalvia</taxon>
        <taxon>Autobranchia</taxon>
        <taxon>Heteroconchia</taxon>
        <taxon>Palaeoheterodonta</taxon>
        <taxon>Unionida</taxon>
        <taxon>Unionoidea</taxon>
        <taxon>Unionidae</taxon>
        <taxon>Ambleminae</taxon>
        <taxon>Lampsilini</taxon>
        <taxon>Potamilus</taxon>
    </lineage>
</organism>
<proteinExistence type="predicted"/>
<sequence length="79" mass="8889">MQLTPSWQDRCNMSAVKGQEEQGKSPTHIGLDNKEKNVANMLLYAIRFELPFTKYTLLICKIQGTATIQGKLGEMSNKT</sequence>
<name>A0AAE0W335_9BIVA</name>
<reference evidence="1" key="2">
    <citation type="journal article" date="2021" name="Genome Biol. Evol.">
        <title>Developing a high-quality reference genome for a parasitic bivalve with doubly uniparental inheritance (Bivalvia: Unionida).</title>
        <authorList>
            <person name="Smith C.H."/>
        </authorList>
    </citation>
    <scope>NUCLEOTIDE SEQUENCE</scope>
    <source>
        <strain evidence="1">CHS0354</strain>
        <tissue evidence="1">Mantle</tissue>
    </source>
</reference>
<evidence type="ECO:0000313" key="1">
    <source>
        <dbReference type="EMBL" id="KAK3600283.1"/>
    </source>
</evidence>
<dbReference type="EMBL" id="JAEAOA010001443">
    <property type="protein sequence ID" value="KAK3600283.1"/>
    <property type="molecule type" value="Genomic_DNA"/>
</dbReference>